<name>A0A7U5MQS8_MYCIT</name>
<reference evidence="8" key="3">
    <citation type="submission" date="2023-06" db="EMBL/GenBank/DDBJ databases">
        <title>Itaconate inhibition of nontuberculous mycobacteria.</title>
        <authorList>
            <person name="Spilker T."/>
        </authorList>
    </citation>
    <scope>NUCLEOTIDE SEQUENCE [LARGE SCALE GENOMIC DNA]</scope>
    <source>
        <strain evidence="8">FLAC1071</strain>
    </source>
</reference>
<evidence type="ECO:0000256" key="1">
    <source>
        <dbReference type="ARBA" id="ARBA00010541"/>
    </source>
</evidence>
<dbReference type="GO" id="GO:0006508">
    <property type="term" value="P:proteolysis"/>
    <property type="evidence" value="ECO:0007669"/>
    <property type="project" value="UniProtKB-KW"/>
</dbReference>
<accession>A0A7U5MQS8</accession>
<gene>
    <name evidence="5" type="ORF">MYCOZU2_05638</name>
    <name evidence="6" type="ORF">QRB35_01705</name>
</gene>
<dbReference type="PROSITE" id="PS50106">
    <property type="entry name" value="PDZ"/>
    <property type="match status" value="1"/>
</dbReference>
<keyword evidence="8" id="KW-1185">Reference proteome</keyword>
<evidence type="ECO:0000259" key="4">
    <source>
        <dbReference type="PROSITE" id="PS50106"/>
    </source>
</evidence>
<dbReference type="InterPro" id="IPR036034">
    <property type="entry name" value="PDZ_sf"/>
</dbReference>
<dbReference type="SUPFAM" id="SSF50156">
    <property type="entry name" value="PDZ domain-like"/>
    <property type="match status" value="1"/>
</dbReference>
<dbReference type="PRINTS" id="PR00834">
    <property type="entry name" value="PROTEASES2C"/>
</dbReference>
<evidence type="ECO:0000313" key="6">
    <source>
        <dbReference type="EMBL" id="MDM3924741.1"/>
    </source>
</evidence>
<evidence type="ECO:0000313" key="8">
    <source>
        <dbReference type="Proteomes" id="UP001529272"/>
    </source>
</evidence>
<dbReference type="Pfam" id="PF13180">
    <property type="entry name" value="PDZ_2"/>
    <property type="match status" value="1"/>
</dbReference>
<dbReference type="EMBL" id="CP015267">
    <property type="protein sequence ID" value="ASL17984.1"/>
    <property type="molecule type" value="Genomic_DNA"/>
</dbReference>
<dbReference type="InterPro" id="IPR001478">
    <property type="entry name" value="PDZ"/>
</dbReference>
<sequence length="348" mass="34067">MSKSHHRSVWSRVVGVVAVVALGLGLDAGSGLGTATASPPALPLDPSAMVGQVGPQVVNIDTKFGYNNAVGAGTGIVIDPNGVVLTNNHVISGATDISAFAVGNGQTYAVDVVGYDRTQDIAVLQLRGAAGLPTAAIGGEARVGEPIVALGNAGGQGGTPSAVTGKVLALNQSVSATDTLTGAQENLGGLIQADAPIRPGDSGGPMVNSAGQVIGVDTAATDSYKMSGGQGFAIPIGRAMGVANQIRSGAGSNTVHIGPTAFLGLGVMDNNGNGARVQRVVNGGPAGAAGIAAGDVITGVDNVAITGATSMTEVLVPHHPGDTIAVHYRSTDGADRTANITLAEGPPA</sequence>
<reference evidence="6 8" key="2">
    <citation type="submission" date="2023-06" db="EMBL/GenBank/DDBJ databases">
        <title>Itaconate inhibition of nontuberculous mycobacteria.</title>
        <authorList>
            <person name="Breen P."/>
            <person name="Zimbric M."/>
            <person name="Caverly L."/>
        </authorList>
    </citation>
    <scope>NUCLEOTIDE SEQUENCE [LARGE SCALE GENOMIC DNA]</scope>
    <source>
        <strain evidence="6 8">FLAC1071</strain>
    </source>
</reference>
<dbReference type="Proteomes" id="UP000198286">
    <property type="component" value="Chromosome"/>
</dbReference>
<keyword evidence="3 6" id="KW-0378">Hydrolase</keyword>
<dbReference type="EC" id="3.4.21.-" evidence="6"/>
<dbReference type="PANTHER" id="PTHR43343:SF3">
    <property type="entry name" value="PROTEASE DO-LIKE 8, CHLOROPLASTIC"/>
    <property type="match status" value="1"/>
</dbReference>
<dbReference type="EMBL" id="JASZZX010000001">
    <property type="protein sequence ID" value="MDM3924741.1"/>
    <property type="molecule type" value="Genomic_DNA"/>
</dbReference>
<keyword evidence="2 6" id="KW-0645">Protease</keyword>
<dbReference type="InterPro" id="IPR051201">
    <property type="entry name" value="Chloro_Bact_Ser_Proteases"/>
</dbReference>
<dbReference type="SMART" id="SM00228">
    <property type="entry name" value="PDZ"/>
    <property type="match status" value="1"/>
</dbReference>
<organism evidence="5 7">
    <name type="scientific">Mycobacterium intracellulare subsp. chimaera</name>
    <dbReference type="NCBI Taxonomy" id="222805"/>
    <lineage>
        <taxon>Bacteria</taxon>
        <taxon>Bacillati</taxon>
        <taxon>Actinomycetota</taxon>
        <taxon>Actinomycetes</taxon>
        <taxon>Mycobacteriales</taxon>
        <taxon>Mycobacteriaceae</taxon>
        <taxon>Mycobacterium</taxon>
        <taxon>Mycobacterium avium complex (MAC)</taxon>
    </lineage>
</organism>
<reference evidence="5 7" key="1">
    <citation type="journal article" date="2017" name="Lancet Infect. Dis.">
        <title>Global outbreak of severe Mycobacterium chimaera disease after cardiac surgery: a molecular epidemiological study.</title>
        <authorList>
            <person name="van Ingen J."/>
            <person name="Kohl T."/>
            <person name="Kranzer K."/>
            <person name="Hasse B."/>
            <person name="Keller P."/>
            <person name="Szafranska A."/>
            <person name="Hillemann D."/>
            <person name="Chand M."/>
            <person name="Schreiber P."/>
            <person name="Sommerstein R."/>
            <person name="Berger C."/>
            <person name="Genoni M."/>
            <person name="Ruegg C."/>
            <person name="Troillet N."/>
            <person name="Widmer A.F."/>
            <person name="Becker S.L."/>
            <person name="Herrmann M."/>
            <person name="Eckmanns T."/>
            <person name="Haller S."/>
            <person name="Hoeller C."/>
            <person name="Debast S.B."/>
            <person name="Wolfhagen M.J."/>
            <person name="Hopman J."/>
            <person name="Kluytmans J."/>
            <person name="Langelaar M."/>
            <person name="Notermans D.W."/>
            <person name="ten Oever J."/>
            <person name="van den Barselaar P."/>
            <person name="Vonk A.B.A."/>
            <person name="Vos M.C."/>
            <person name="Ahmed N."/>
            <person name="Brown T."/>
            <person name="Crook D."/>
            <person name="Lamagni T."/>
            <person name="Phin N."/>
            <person name="Smith E.G."/>
            <person name="Zambon M."/>
            <person name="Serr A."/>
            <person name="Goetting T."/>
            <person name="Ebner W."/>
            <person name="Thuermer A."/>
            <person name="Utpatel C."/>
            <person name="Sproer C."/>
            <person name="Bunk B."/>
            <person name="Nubel U."/>
            <person name="Bloemberg G."/>
            <person name="Bottger E."/>
            <person name="Niemann S."/>
            <person name="Wagner D."/>
            <person name="Sax H."/>
        </authorList>
    </citation>
    <scope>NUCLEOTIDE SEQUENCE [LARGE SCALE GENOMIC DNA]</scope>
    <source>
        <strain evidence="5 7">ZUERICH-2</strain>
    </source>
</reference>
<dbReference type="InterPro" id="IPR043504">
    <property type="entry name" value="Peptidase_S1_PA_chymotrypsin"/>
</dbReference>
<comment type="similarity">
    <text evidence="1">Belongs to the peptidase S1C family.</text>
</comment>
<dbReference type="SUPFAM" id="SSF50494">
    <property type="entry name" value="Trypsin-like serine proteases"/>
    <property type="match status" value="1"/>
</dbReference>
<feature type="domain" description="PDZ" evidence="4">
    <location>
        <begin position="258"/>
        <end position="309"/>
    </location>
</feature>
<dbReference type="Gene3D" id="2.40.10.10">
    <property type="entry name" value="Trypsin-like serine proteases"/>
    <property type="match status" value="2"/>
</dbReference>
<dbReference type="InterPro" id="IPR001940">
    <property type="entry name" value="Peptidase_S1C"/>
</dbReference>
<dbReference type="AlphaFoldDB" id="A0A7U5MQS8"/>
<evidence type="ECO:0000256" key="3">
    <source>
        <dbReference type="ARBA" id="ARBA00022801"/>
    </source>
</evidence>
<evidence type="ECO:0000313" key="7">
    <source>
        <dbReference type="Proteomes" id="UP000198286"/>
    </source>
</evidence>
<dbReference type="InterPro" id="IPR009003">
    <property type="entry name" value="Peptidase_S1_PA"/>
</dbReference>
<dbReference type="Gene3D" id="2.30.42.10">
    <property type="match status" value="1"/>
</dbReference>
<dbReference type="Pfam" id="PF13365">
    <property type="entry name" value="Trypsin_2"/>
    <property type="match status" value="1"/>
</dbReference>
<dbReference type="Proteomes" id="UP001529272">
    <property type="component" value="Unassembled WGS sequence"/>
</dbReference>
<evidence type="ECO:0000313" key="5">
    <source>
        <dbReference type="EMBL" id="ASL17984.1"/>
    </source>
</evidence>
<evidence type="ECO:0000256" key="2">
    <source>
        <dbReference type="ARBA" id="ARBA00022670"/>
    </source>
</evidence>
<proteinExistence type="inferred from homology"/>
<protein>
    <submittedName>
        <fullName evidence="5">PepA</fullName>
    </submittedName>
    <submittedName>
        <fullName evidence="6">S1C family serine protease</fullName>
        <ecNumber evidence="6">3.4.21.-</ecNumber>
    </submittedName>
</protein>
<dbReference type="RefSeq" id="WP_089152347.1">
    <property type="nucleotide sequence ID" value="NZ_CP015267.1"/>
</dbReference>
<dbReference type="GO" id="GO:0004252">
    <property type="term" value="F:serine-type endopeptidase activity"/>
    <property type="evidence" value="ECO:0007669"/>
    <property type="project" value="InterPro"/>
</dbReference>
<reference evidence="6" key="4">
    <citation type="submission" date="2023-06" db="EMBL/GenBank/DDBJ databases">
        <authorList>
            <person name="Spilker T."/>
        </authorList>
    </citation>
    <scope>NUCLEOTIDE SEQUENCE</scope>
    <source>
        <strain evidence="6">FLAC1071</strain>
    </source>
</reference>
<dbReference type="PANTHER" id="PTHR43343">
    <property type="entry name" value="PEPTIDASE S12"/>
    <property type="match status" value="1"/>
</dbReference>